<dbReference type="PROSITE" id="PS51375">
    <property type="entry name" value="PPR"/>
    <property type="match status" value="4"/>
</dbReference>
<reference evidence="7 8" key="2">
    <citation type="submission" date="2025-04" db="UniProtKB">
        <authorList>
            <consortium name="RefSeq"/>
        </authorList>
    </citation>
    <scope>IDENTIFICATION</scope>
    <source>
        <tissue evidence="7 8">Leaf</tissue>
    </source>
</reference>
<dbReference type="GO" id="GO:0008270">
    <property type="term" value="F:zinc ion binding"/>
    <property type="evidence" value="ECO:0007669"/>
    <property type="project" value="InterPro"/>
</dbReference>
<feature type="repeat" description="PPR" evidence="4">
    <location>
        <begin position="116"/>
        <end position="150"/>
    </location>
</feature>
<evidence type="ECO:0000313" key="11">
    <source>
        <dbReference type="RefSeq" id="XP_020109047.1"/>
    </source>
</evidence>
<reference evidence="6" key="1">
    <citation type="journal article" date="2015" name="Nat. Genet.">
        <title>The pineapple genome and the evolution of CAM photosynthesis.</title>
        <authorList>
            <person name="Ming R."/>
            <person name="VanBuren R."/>
            <person name="Wai C.M."/>
            <person name="Tang H."/>
            <person name="Schatz M.C."/>
            <person name="Bowers J.E."/>
            <person name="Lyons E."/>
            <person name="Wang M.L."/>
            <person name="Chen J."/>
            <person name="Biggers E."/>
            <person name="Zhang J."/>
            <person name="Huang L."/>
            <person name="Zhang L."/>
            <person name="Miao W."/>
            <person name="Zhang J."/>
            <person name="Ye Z."/>
            <person name="Miao C."/>
            <person name="Lin Z."/>
            <person name="Wang H."/>
            <person name="Zhou H."/>
            <person name="Yim W.C."/>
            <person name="Priest H.D."/>
            <person name="Zheng C."/>
            <person name="Woodhouse M."/>
            <person name="Edger P.P."/>
            <person name="Guyot R."/>
            <person name="Guo H.B."/>
            <person name="Guo H."/>
            <person name="Zheng G."/>
            <person name="Singh R."/>
            <person name="Sharma A."/>
            <person name="Min X."/>
            <person name="Zheng Y."/>
            <person name="Lee H."/>
            <person name="Gurtowski J."/>
            <person name="Sedlazeck F.J."/>
            <person name="Harkess A."/>
            <person name="McKain M.R."/>
            <person name="Liao Z."/>
            <person name="Fang J."/>
            <person name="Liu J."/>
            <person name="Zhang X."/>
            <person name="Zhang Q."/>
            <person name="Hu W."/>
            <person name="Qin Y."/>
            <person name="Wang K."/>
            <person name="Chen L.Y."/>
            <person name="Shirley N."/>
            <person name="Lin Y.R."/>
            <person name="Liu L.Y."/>
            <person name="Hernandez A.G."/>
            <person name="Wright C.L."/>
            <person name="Bulone V."/>
            <person name="Tuskan G.A."/>
            <person name="Heath K."/>
            <person name="Zee F."/>
            <person name="Moore P.H."/>
            <person name="Sunkar R."/>
            <person name="Leebens-Mack J.H."/>
            <person name="Mockler T."/>
            <person name="Bennetzen J.L."/>
            <person name="Freeling M."/>
            <person name="Sankoff D."/>
            <person name="Paterson A.H."/>
            <person name="Zhu X."/>
            <person name="Yang X."/>
            <person name="Smith J.A."/>
            <person name="Cushman J.C."/>
            <person name="Paull R.E."/>
            <person name="Yu Q."/>
        </authorList>
    </citation>
    <scope>NUCLEOTIDE SEQUENCE [LARGE SCALE GENOMIC DNA]</scope>
    <source>
        <strain evidence="6">cv. F153</strain>
    </source>
</reference>
<dbReference type="RefSeq" id="XP_020109045.1">
    <property type="nucleotide sequence ID" value="XM_020253456.1"/>
</dbReference>
<dbReference type="PANTHER" id="PTHR47926">
    <property type="entry name" value="PENTATRICOPEPTIDE REPEAT-CONTAINING PROTEIN"/>
    <property type="match status" value="1"/>
</dbReference>
<feature type="domain" description="DYW" evidence="5">
    <location>
        <begin position="532"/>
        <end position="624"/>
    </location>
</feature>
<dbReference type="AlphaFoldDB" id="A0A6P5GMN7"/>
<dbReference type="FunFam" id="1.25.40.10:FF:000366">
    <property type="entry name" value="Pentatricopeptide (PPR) repeat-containing protein"/>
    <property type="match status" value="1"/>
</dbReference>
<comment type="similarity">
    <text evidence="1">Belongs to the PPR family. PCMP-H subfamily.</text>
</comment>
<dbReference type="RefSeq" id="XP_020109042.1">
    <property type="nucleotide sequence ID" value="XM_020253453.1"/>
</dbReference>
<dbReference type="RefSeq" id="XP_020109043.1">
    <property type="nucleotide sequence ID" value="XM_020253454.1"/>
</dbReference>
<organism evidence="7">
    <name type="scientific">Ananas comosus</name>
    <name type="common">Pineapple</name>
    <name type="synonym">Ananas ananas</name>
    <dbReference type="NCBI Taxonomy" id="4615"/>
    <lineage>
        <taxon>Eukaryota</taxon>
        <taxon>Viridiplantae</taxon>
        <taxon>Streptophyta</taxon>
        <taxon>Embryophyta</taxon>
        <taxon>Tracheophyta</taxon>
        <taxon>Spermatophyta</taxon>
        <taxon>Magnoliopsida</taxon>
        <taxon>Liliopsida</taxon>
        <taxon>Poales</taxon>
        <taxon>Bromeliaceae</taxon>
        <taxon>Bromelioideae</taxon>
        <taxon>Ananas</taxon>
    </lineage>
</organism>
<keyword evidence="3" id="KW-0809">Transit peptide</keyword>
<dbReference type="NCBIfam" id="TIGR00756">
    <property type="entry name" value="PPR"/>
    <property type="match status" value="3"/>
</dbReference>
<accession>A0A6P5GMN7</accession>
<dbReference type="RefSeq" id="XP_020109046.1">
    <property type="nucleotide sequence ID" value="XM_020253457.1"/>
</dbReference>
<dbReference type="RefSeq" id="XP_020109047.1">
    <property type="nucleotide sequence ID" value="XM_020253458.1"/>
</dbReference>
<evidence type="ECO:0000313" key="6">
    <source>
        <dbReference type="Proteomes" id="UP000515123"/>
    </source>
</evidence>
<evidence type="ECO:0000256" key="3">
    <source>
        <dbReference type="ARBA" id="ARBA00022946"/>
    </source>
</evidence>
<name>A0A6P5GMN7_ANACO</name>
<dbReference type="InterPro" id="IPR032867">
    <property type="entry name" value="DYW_dom"/>
</dbReference>
<evidence type="ECO:0000256" key="2">
    <source>
        <dbReference type="ARBA" id="ARBA00022737"/>
    </source>
</evidence>
<dbReference type="Proteomes" id="UP000515123">
    <property type="component" value="Linkage group 19"/>
</dbReference>
<evidence type="ECO:0000313" key="10">
    <source>
        <dbReference type="RefSeq" id="XP_020109046.1"/>
    </source>
</evidence>
<evidence type="ECO:0000313" key="7">
    <source>
        <dbReference type="RefSeq" id="XP_020109042.1"/>
    </source>
</evidence>
<evidence type="ECO:0000256" key="1">
    <source>
        <dbReference type="ARBA" id="ARBA00006643"/>
    </source>
</evidence>
<dbReference type="InterPro" id="IPR011990">
    <property type="entry name" value="TPR-like_helical_dom_sf"/>
</dbReference>
<dbReference type="FunFam" id="1.25.40.10:FF:000488">
    <property type="entry name" value="Pentatricopeptide repeat-containing protein, mitochondrial"/>
    <property type="match status" value="1"/>
</dbReference>
<dbReference type="InterPro" id="IPR002885">
    <property type="entry name" value="PPR_rpt"/>
</dbReference>
<dbReference type="GO" id="GO:0003723">
    <property type="term" value="F:RNA binding"/>
    <property type="evidence" value="ECO:0007669"/>
    <property type="project" value="InterPro"/>
</dbReference>
<dbReference type="Pfam" id="PF14432">
    <property type="entry name" value="DYW_deaminase"/>
    <property type="match status" value="1"/>
</dbReference>
<proteinExistence type="inferred from homology"/>
<dbReference type="InterPro" id="IPR046848">
    <property type="entry name" value="E_motif"/>
</dbReference>
<dbReference type="Pfam" id="PF13041">
    <property type="entry name" value="PPR_2"/>
    <property type="match status" value="3"/>
</dbReference>
<dbReference type="GeneID" id="109724585"/>
<feature type="repeat" description="PPR" evidence="4">
    <location>
        <begin position="352"/>
        <end position="387"/>
    </location>
</feature>
<sequence length="624" mass="70219">MKKITKTFLRPIRYSLGPLPPNSNPKSPRLLNGHLDSALLHMALRGAEAKFHDYDAAITACVERRSLRYGQRAHAHMIKARYRPSAYLATRLAILYAKCRDMGGARNVFDEMPERSIVAWTAVISGYAQMGSHGEALELFVRMLATGILPNEFTLATILTSCSGACKLDLGRQVHSIAIKTNFESHIFVGSSLLDMYAKSNNILEARKVFDFLPERDVVSCTAILSGYAQLGLDEEALQLFIELYKEGMHCNYVTFTSLLTALSGLSALDYGKQVHSFTYRHELPFYVVLENSLIDMYSKCGSLTYARRVFNKMPERSSVSWNTMIVGYGKHGLGDEVIQLFNLMLREVKPDRVTFMAVLSGCSHGGLVDEGLSIFDYMIKEKGLKPEIGHYGCVVDLLGRAGRIEKALDFIKSMPFEPTAAMWGSLLGACRVHINIPAGEFVAKRLLDIEPENAGNYVILSNIYASASRWQDVVDVRKLMMEKAVIKEPGRSWINLDKVIHTFYSSDRFHPKKGEIEAKIKEIYAKIKEAGFVPDLSCVLHDVDDEQKERMLLGHSEKLAITFGLMGTPRSFMLRITKNLRVCVDCHNFAKFVSMVYEREISLRDSNRFHLFVKGACSCGDYW</sequence>
<dbReference type="OrthoDB" id="185373at2759"/>
<evidence type="ECO:0000313" key="8">
    <source>
        <dbReference type="RefSeq" id="XP_020109043.1"/>
    </source>
</evidence>
<evidence type="ECO:0000313" key="9">
    <source>
        <dbReference type="RefSeq" id="XP_020109045.1"/>
    </source>
</evidence>
<gene>
    <name evidence="7 8 9 10 11" type="primary">LOC109724585</name>
</gene>
<dbReference type="Gene3D" id="1.25.40.10">
    <property type="entry name" value="Tetratricopeptide repeat domain"/>
    <property type="match status" value="3"/>
</dbReference>
<dbReference type="FunFam" id="1.25.40.10:FF:000144">
    <property type="entry name" value="Pentatricopeptide repeat-containing protein, mitochondrial"/>
    <property type="match status" value="1"/>
</dbReference>
<dbReference type="GO" id="GO:0009451">
    <property type="term" value="P:RNA modification"/>
    <property type="evidence" value="ECO:0007669"/>
    <property type="project" value="InterPro"/>
</dbReference>
<dbReference type="FunFam" id="1.25.40.10:FF:000227">
    <property type="entry name" value="Pentatricopeptide repeat-containing protein At3g13880"/>
    <property type="match status" value="1"/>
</dbReference>
<dbReference type="PANTHER" id="PTHR47926:SF466">
    <property type="entry name" value="(WILD MALAYSIAN BANANA) HYPOTHETICAL PROTEIN"/>
    <property type="match status" value="1"/>
</dbReference>
<protein>
    <submittedName>
        <fullName evidence="7 8">Pentatricopeptide repeat-containing protein At3g13770, mitochondrial isoform X1</fullName>
    </submittedName>
</protein>
<feature type="repeat" description="PPR" evidence="4">
    <location>
        <begin position="318"/>
        <end position="348"/>
    </location>
</feature>
<keyword evidence="6" id="KW-1185">Reference proteome</keyword>
<dbReference type="Pfam" id="PF20431">
    <property type="entry name" value="E_motif"/>
    <property type="match status" value="1"/>
</dbReference>
<keyword evidence="2" id="KW-0677">Repeat</keyword>
<dbReference type="InterPro" id="IPR046960">
    <property type="entry name" value="PPR_At4g14850-like_plant"/>
</dbReference>
<evidence type="ECO:0000259" key="5">
    <source>
        <dbReference type="Pfam" id="PF14432"/>
    </source>
</evidence>
<feature type="repeat" description="PPR" evidence="4">
    <location>
        <begin position="217"/>
        <end position="251"/>
    </location>
</feature>
<dbReference type="Pfam" id="PF01535">
    <property type="entry name" value="PPR"/>
    <property type="match status" value="2"/>
</dbReference>
<evidence type="ECO:0000256" key="4">
    <source>
        <dbReference type="PROSITE-ProRule" id="PRU00708"/>
    </source>
</evidence>